<dbReference type="SUPFAM" id="SSF51215">
    <property type="entry name" value="Regulatory protein AraC"/>
    <property type="match status" value="1"/>
</dbReference>
<dbReference type="PRINTS" id="PR00032">
    <property type="entry name" value="HTHARAC"/>
</dbReference>
<accession>A0A4U0R7A4</accession>
<dbReference type="Pfam" id="PF12833">
    <property type="entry name" value="HTH_18"/>
    <property type="match status" value="1"/>
</dbReference>
<evidence type="ECO:0000256" key="3">
    <source>
        <dbReference type="ARBA" id="ARBA00023159"/>
    </source>
</evidence>
<keyword evidence="4" id="KW-0804">Transcription</keyword>
<gene>
    <name evidence="6" type="ORF">FA743_13645</name>
</gene>
<comment type="caution">
    <text evidence="6">The sequence shown here is derived from an EMBL/GenBank/DDBJ whole genome shotgun (WGS) entry which is preliminary data.</text>
</comment>
<sequence length="292" mass="31895">MDAGGIGWYFSGMEPRPPIPVFTLFGETSVFPDVIHCERVLDRARLHDWAISPHRHRQMSQILQIETGAAKARVDGRALDLGPGDYLYIPVQAVHGFVFSQGAEGTVLSFPTPVTAGMTPEMSSWLARPQQGRLSDRAAGLIADLRQAHRTTGTFRAQRLVGLAQLLLATMAEDSLDGIAPTHGAGRQMDRLDALIAGHLGEGWTARDYAGALHVTTGHLNRIVRTARGCSLSAHLEAALMAEACRLIAFTRMPVAEVGFRLGFADPSYFSRRFRLQVGEAPAAYRRRLQDA</sequence>
<dbReference type="SMART" id="SM00342">
    <property type="entry name" value="HTH_ARAC"/>
    <property type="match status" value="1"/>
</dbReference>
<keyword evidence="1" id="KW-0805">Transcription regulation</keyword>
<reference evidence="6 7" key="1">
    <citation type="submission" date="2019-04" db="EMBL/GenBank/DDBJ databases">
        <authorList>
            <person name="Li J."/>
        </authorList>
    </citation>
    <scope>NUCLEOTIDE SEQUENCE [LARGE SCALE GENOMIC DNA]</scope>
    <source>
        <strain evidence="6 7">KCTC 42687</strain>
    </source>
</reference>
<dbReference type="CDD" id="cd06999">
    <property type="entry name" value="cupin_HpaA-like_N"/>
    <property type="match status" value="1"/>
</dbReference>
<name>A0A4U0R7A4_9RHOB</name>
<organism evidence="6 7">
    <name type="scientific">Paracoccus gahaiensis</name>
    <dbReference type="NCBI Taxonomy" id="1706839"/>
    <lineage>
        <taxon>Bacteria</taxon>
        <taxon>Pseudomonadati</taxon>
        <taxon>Pseudomonadota</taxon>
        <taxon>Alphaproteobacteria</taxon>
        <taxon>Rhodobacterales</taxon>
        <taxon>Paracoccaceae</taxon>
        <taxon>Paracoccus</taxon>
    </lineage>
</organism>
<keyword evidence="3" id="KW-0010">Activator</keyword>
<feature type="domain" description="HTH araC/xylS-type" evidence="5">
    <location>
        <begin position="190"/>
        <end position="288"/>
    </location>
</feature>
<dbReference type="OrthoDB" id="9814125at2"/>
<proteinExistence type="predicted"/>
<dbReference type="AlphaFoldDB" id="A0A4U0R7A4"/>
<dbReference type="InterPro" id="IPR018060">
    <property type="entry name" value="HTH_AraC"/>
</dbReference>
<dbReference type="InterPro" id="IPR050204">
    <property type="entry name" value="AraC_XylS_family_regulators"/>
</dbReference>
<dbReference type="PANTHER" id="PTHR46796">
    <property type="entry name" value="HTH-TYPE TRANSCRIPTIONAL ACTIVATOR RHAS-RELATED"/>
    <property type="match status" value="1"/>
</dbReference>
<evidence type="ECO:0000256" key="4">
    <source>
        <dbReference type="ARBA" id="ARBA00023163"/>
    </source>
</evidence>
<dbReference type="InterPro" id="IPR037923">
    <property type="entry name" value="HTH-like"/>
</dbReference>
<dbReference type="GO" id="GO:0043565">
    <property type="term" value="F:sequence-specific DNA binding"/>
    <property type="evidence" value="ECO:0007669"/>
    <property type="project" value="InterPro"/>
</dbReference>
<dbReference type="InterPro" id="IPR014710">
    <property type="entry name" value="RmlC-like_jellyroll"/>
</dbReference>
<dbReference type="PROSITE" id="PS01124">
    <property type="entry name" value="HTH_ARAC_FAMILY_2"/>
    <property type="match status" value="1"/>
</dbReference>
<dbReference type="InterPro" id="IPR020449">
    <property type="entry name" value="Tscrpt_reg_AraC-type_HTH"/>
</dbReference>
<dbReference type="Proteomes" id="UP000309747">
    <property type="component" value="Unassembled WGS sequence"/>
</dbReference>
<keyword evidence="2" id="KW-0238">DNA-binding</keyword>
<evidence type="ECO:0000256" key="1">
    <source>
        <dbReference type="ARBA" id="ARBA00023015"/>
    </source>
</evidence>
<evidence type="ECO:0000313" key="7">
    <source>
        <dbReference type="Proteomes" id="UP000309747"/>
    </source>
</evidence>
<dbReference type="EMBL" id="SUNI01000013">
    <property type="protein sequence ID" value="TJZ90943.1"/>
    <property type="molecule type" value="Genomic_DNA"/>
</dbReference>
<evidence type="ECO:0000256" key="2">
    <source>
        <dbReference type="ARBA" id="ARBA00023125"/>
    </source>
</evidence>
<keyword evidence="7" id="KW-1185">Reference proteome</keyword>
<evidence type="ECO:0000313" key="6">
    <source>
        <dbReference type="EMBL" id="TJZ90943.1"/>
    </source>
</evidence>
<dbReference type="SUPFAM" id="SSF46689">
    <property type="entry name" value="Homeodomain-like"/>
    <property type="match status" value="1"/>
</dbReference>
<dbReference type="InterPro" id="IPR047264">
    <property type="entry name" value="Cupin_HpaA-like_N"/>
</dbReference>
<protein>
    <submittedName>
        <fullName evidence="6">Helix-turn-helix domain-containing protein</fullName>
    </submittedName>
</protein>
<dbReference type="Gene3D" id="2.60.120.10">
    <property type="entry name" value="Jelly Rolls"/>
    <property type="match status" value="1"/>
</dbReference>
<dbReference type="Gene3D" id="1.10.10.60">
    <property type="entry name" value="Homeodomain-like"/>
    <property type="match status" value="1"/>
</dbReference>
<dbReference type="Pfam" id="PF02311">
    <property type="entry name" value="AraC_binding"/>
    <property type="match status" value="1"/>
</dbReference>
<dbReference type="GO" id="GO:0003700">
    <property type="term" value="F:DNA-binding transcription factor activity"/>
    <property type="evidence" value="ECO:0007669"/>
    <property type="project" value="InterPro"/>
</dbReference>
<evidence type="ECO:0000259" key="5">
    <source>
        <dbReference type="PROSITE" id="PS01124"/>
    </source>
</evidence>
<dbReference type="InterPro" id="IPR009057">
    <property type="entry name" value="Homeodomain-like_sf"/>
</dbReference>
<dbReference type="InterPro" id="IPR003313">
    <property type="entry name" value="AraC-bd"/>
</dbReference>